<evidence type="ECO:0000313" key="1">
    <source>
        <dbReference type="EMBL" id="RST89941.1"/>
    </source>
</evidence>
<dbReference type="OrthoDB" id="2146345at2"/>
<dbReference type="Proteomes" id="UP000277864">
    <property type="component" value="Unassembled WGS sequence"/>
</dbReference>
<sequence length="63" mass="7148">MDSQQYEQLLEQLVAGEISEITVTPESFMAFRAAWSKRSDRKSIVGEAGLYGKILYTFQKVSD</sequence>
<dbReference type="RefSeq" id="WP_125942555.1">
    <property type="nucleotide sequence ID" value="NZ_PXZH01000001.1"/>
</dbReference>
<proteinExistence type="predicted"/>
<keyword evidence="2" id="KW-1185">Reference proteome</keyword>
<reference evidence="1 2" key="1">
    <citation type="submission" date="2018-03" db="EMBL/GenBank/DDBJ databases">
        <authorList>
            <person name="Gulvik C.A."/>
        </authorList>
    </citation>
    <scope>NUCLEOTIDE SEQUENCE [LARGE SCALE GENOMIC DNA]</scope>
    <source>
        <strain evidence="1 2">JCM 31581</strain>
    </source>
</reference>
<comment type="caution">
    <text evidence="1">The sequence shown here is derived from an EMBL/GenBank/DDBJ whole genome shotgun (WGS) entry which is preliminary data.</text>
</comment>
<organism evidence="1 2">
    <name type="scientific">Vagococcus humatus</name>
    <dbReference type="NCBI Taxonomy" id="1889241"/>
    <lineage>
        <taxon>Bacteria</taxon>
        <taxon>Bacillati</taxon>
        <taxon>Bacillota</taxon>
        <taxon>Bacilli</taxon>
        <taxon>Lactobacillales</taxon>
        <taxon>Enterococcaceae</taxon>
        <taxon>Vagococcus</taxon>
    </lineage>
</organism>
<dbReference type="AlphaFoldDB" id="A0A429Z8C5"/>
<accession>A0A429Z8C5</accession>
<evidence type="ECO:0000313" key="2">
    <source>
        <dbReference type="Proteomes" id="UP000277864"/>
    </source>
</evidence>
<dbReference type="EMBL" id="PXZH01000001">
    <property type="protein sequence ID" value="RST89941.1"/>
    <property type="molecule type" value="Genomic_DNA"/>
</dbReference>
<name>A0A429Z8C5_9ENTE</name>
<gene>
    <name evidence="1" type="ORF">C7P63_02365</name>
</gene>
<protein>
    <submittedName>
        <fullName evidence="1">Uncharacterized protein</fullName>
    </submittedName>
</protein>